<protein>
    <submittedName>
        <fullName evidence="1">Uncharacterized protein</fullName>
    </submittedName>
</protein>
<accession>A0A507CLC9</accession>
<reference evidence="1 2" key="1">
    <citation type="journal article" date="2019" name="Sci. Rep.">
        <title>Comparative genomics of chytrid fungi reveal insights into the obligate biotrophic and pathogenic lifestyle of Synchytrium endobioticum.</title>
        <authorList>
            <person name="van de Vossenberg B.T.L.H."/>
            <person name="Warris S."/>
            <person name="Nguyen H.D.T."/>
            <person name="van Gent-Pelzer M.P.E."/>
            <person name="Joly D.L."/>
            <person name="van de Geest H.C."/>
            <person name="Bonants P.J.M."/>
            <person name="Smith D.S."/>
            <person name="Levesque C.A."/>
            <person name="van der Lee T.A.J."/>
        </authorList>
    </citation>
    <scope>NUCLEOTIDE SEQUENCE [LARGE SCALE GENOMIC DNA]</scope>
    <source>
        <strain evidence="1 2">LEV6574</strain>
    </source>
</reference>
<dbReference type="Proteomes" id="UP000320475">
    <property type="component" value="Unassembled WGS sequence"/>
</dbReference>
<comment type="caution">
    <text evidence="1">The sequence shown here is derived from an EMBL/GenBank/DDBJ whole genome shotgun (WGS) entry which is preliminary data.</text>
</comment>
<dbReference type="OrthoDB" id="3799035at2759"/>
<name>A0A507CLC9_9FUNG</name>
<dbReference type="EMBL" id="QEAM01000563">
    <property type="protein sequence ID" value="TPX38823.1"/>
    <property type="molecule type" value="Genomic_DNA"/>
</dbReference>
<evidence type="ECO:0000313" key="1">
    <source>
        <dbReference type="EMBL" id="TPX38823.1"/>
    </source>
</evidence>
<evidence type="ECO:0000313" key="2">
    <source>
        <dbReference type="Proteomes" id="UP000320475"/>
    </source>
</evidence>
<sequence>MKQIETGWIKSDSTKHLHTRLYYAKDLVELGEITVSQIPSADNVADIFTKTLARPRHIELRRKLGMMLMPEDAVKR</sequence>
<gene>
    <name evidence="1" type="ORF">SeLEV6574_g07602</name>
</gene>
<proteinExistence type="predicted"/>
<organism evidence="1 2">
    <name type="scientific">Synchytrium endobioticum</name>
    <dbReference type="NCBI Taxonomy" id="286115"/>
    <lineage>
        <taxon>Eukaryota</taxon>
        <taxon>Fungi</taxon>
        <taxon>Fungi incertae sedis</taxon>
        <taxon>Chytridiomycota</taxon>
        <taxon>Chytridiomycota incertae sedis</taxon>
        <taxon>Chytridiomycetes</taxon>
        <taxon>Synchytriales</taxon>
        <taxon>Synchytriaceae</taxon>
        <taxon>Synchytrium</taxon>
    </lineage>
</organism>
<dbReference type="AlphaFoldDB" id="A0A507CLC9"/>